<dbReference type="Pfam" id="PF08239">
    <property type="entry name" value="SH3_3"/>
    <property type="match status" value="1"/>
</dbReference>
<feature type="chain" id="PRO_5008004691" evidence="8">
    <location>
        <begin position="37"/>
        <end position="224"/>
    </location>
</feature>
<evidence type="ECO:0000256" key="6">
    <source>
        <dbReference type="SAM" id="Coils"/>
    </source>
</evidence>
<protein>
    <submittedName>
        <fullName evidence="10">Peptide-binding protein</fullName>
    </submittedName>
</protein>
<dbReference type="EMBL" id="CP015243">
    <property type="protein sequence ID" value="ANF58460.1"/>
    <property type="molecule type" value="Genomic_DNA"/>
</dbReference>
<evidence type="ECO:0000259" key="9">
    <source>
        <dbReference type="SMART" id="SM00287"/>
    </source>
</evidence>
<keyword evidence="2 7" id="KW-0812">Transmembrane</keyword>
<sequence>MSTIRDTRPLHAMRGLGGLLLAPALCAGLILSPAHAQQAPADESQRWVSDQLTTFVRSGPTDGYRIVGALRAGQRVELVATQGDYSQVRGANGDTVWIRSDELQDQPGPAERVPELEQRANELSEQLASINQTWEARVEGMTETLEARRARIDELEASRSQLDRELTSVQSEVRELKAQLGDERQQVLMRYFVYGGGVAGAGLLAGLILPALTGGRKKRRDRWF</sequence>
<evidence type="ECO:0000256" key="1">
    <source>
        <dbReference type="ARBA" id="ARBA00004167"/>
    </source>
</evidence>
<keyword evidence="11" id="KW-1185">Reference proteome</keyword>
<dbReference type="Gene3D" id="6.10.140.920">
    <property type="match status" value="1"/>
</dbReference>
<organism evidence="10 11">
    <name type="scientific">Halotalea alkalilenta</name>
    <dbReference type="NCBI Taxonomy" id="376489"/>
    <lineage>
        <taxon>Bacteria</taxon>
        <taxon>Pseudomonadati</taxon>
        <taxon>Pseudomonadota</taxon>
        <taxon>Gammaproteobacteria</taxon>
        <taxon>Oceanospirillales</taxon>
        <taxon>Halomonadaceae</taxon>
        <taxon>Halotalea</taxon>
    </lineage>
</organism>
<feature type="signal peptide" evidence="8">
    <location>
        <begin position="1"/>
        <end position="36"/>
    </location>
</feature>
<dbReference type="Gene3D" id="2.30.30.40">
    <property type="entry name" value="SH3 Domains"/>
    <property type="match status" value="1"/>
</dbReference>
<dbReference type="RefSeq" id="WP_064123335.1">
    <property type="nucleotide sequence ID" value="NZ_CP015243.1"/>
</dbReference>
<evidence type="ECO:0000256" key="7">
    <source>
        <dbReference type="SAM" id="Phobius"/>
    </source>
</evidence>
<feature type="coiled-coil region" evidence="6">
    <location>
        <begin position="113"/>
        <end position="186"/>
    </location>
</feature>
<feature type="transmembrane region" description="Helical" evidence="7">
    <location>
        <begin position="191"/>
        <end position="212"/>
    </location>
</feature>
<evidence type="ECO:0000313" key="10">
    <source>
        <dbReference type="EMBL" id="ANF58460.1"/>
    </source>
</evidence>
<feature type="domain" description="SH3b" evidence="9">
    <location>
        <begin position="43"/>
        <end position="106"/>
    </location>
</feature>
<dbReference type="InterPro" id="IPR003646">
    <property type="entry name" value="SH3-like_bac-type"/>
</dbReference>
<dbReference type="InterPro" id="IPR016476">
    <property type="entry name" value="SH3_dom_pro"/>
</dbReference>
<comment type="subcellular location">
    <subcellularLocation>
        <location evidence="1">Membrane</location>
        <topology evidence="1">Single-pass membrane protein</topology>
    </subcellularLocation>
</comment>
<dbReference type="NCBIfam" id="TIGR04211">
    <property type="entry name" value="SH3_and_anchor"/>
    <property type="match status" value="1"/>
</dbReference>
<dbReference type="STRING" id="376489.A5892_14080"/>
<reference evidence="10 11" key="1">
    <citation type="submission" date="2016-04" db="EMBL/GenBank/DDBJ databases">
        <title>Complete Genome Sequence of Halotalea alkalilenta IHB B 13600.</title>
        <authorList>
            <person name="Swarnkar M.K."/>
            <person name="Sharma A."/>
            <person name="Kaushal K."/>
            <person name="Soni R."/>
            <person name="Rana S."/>
            <person name="Singh A.K."/>
            <person name="Gulati A."/>
        </authorList>
    </citation>
    <scope>NUCLEOTIDE SEQUENCE [LARGE SCALE GENOMIC DNA]</scope>
    <source>
        <strain evidence="10 11">IHB B 13600</strain>
    </source>
</reference>
<dbReference type="Proteomes" id="UP000077875">
    <property type="component" value="Chromosome"/>
</dbReference>
<dbReference type="SMART" id="SM00287">
    <property type="entry name" value="SH3b"/>
    <property type="match status" value="1"/>
</dbReference>
<evidence type="ECO:0000256" key="5">
    <source>
        <dbReference type="ARBA" id="ARBA00023136"/>
    </source>
</evidence>
<keyword evidence="6" id="KW-0175">Coiled coil</keyword>
<dbReference type="KEGG" id="haa:A5892_14080"/>
<evidence type="ECO:0000256" key="8">
    <source>
        <dbReference type="SAM" id="SignalP"/>
    </source>
</evidence>
<gene>
    <name evidence="10" type="ORF">A5892_14080</name>
</gene>
<dbReference type="PIRSF" id="PIRSF006158">
    <property type="entry name" value="UCP006158_SH3"/>
    <property type="match status" value="1"/>
</dbReference>
<keyword evidence="4 7" id="KW-1133">Transmembrane helix</keyword>
<evidence type="ECO:0000313" key="11">
    <source>
        <dbReference type="Proteomes" id="UP000077875"/>
    </source>
</evidence>
<dbReference type="AlphaFoldDB" id="A0A172YGP4"/>
<evidence type="ECO:0000256" key="4">
    <source>
        <dbReference type="ARBA" id="ARBA00022989"/>
    </source>
</evidence>
<evidence type="ECO:0000256" key="3">
    <source>
        <dbReference type="ARBA" id="ARBA00022729"/>
    </source>
</evidence>
<proteinExistence type="predicted"/>
<evidence type="ECO:0000256" key="2">
    <source>
        <dbReference type="ARBA" id="ARBA00022692"/>
    </source>
</evidence>
<keyword evidence="3 8" id="KW-0732">Signal</keyword>
<accession>A0A172YGP4</accession>
<name>A0A172YGP4_9GAMM</name>
<keyword evidence="5 7" id="KW-0472">Membrane</keyword>
<dbReference type="GO" id="GO:0016020">
    <property type="term" value="C:membrane"/>
    <property type="evidence" value="ECO:0007669"/>
    <property type="project" value="UniProtKB-SubCell"/>
</dbReference>